<dbReference type="Gene3D" id="2.60.40.2970">
    <property type="match status" value="1"/>
</dbReference>
<dbReference type="GO" id="GO:0004222">
    <property type="term" value="F:metalloendopeptidase activity"/>
    <property type="evidence" value="ECO:0007669"/>
    <property type="project" value="InterPro"/>
</dbReference>
<protein>
    <submittedName>
        <fullName evidence="10">Protease</fullName>
    </submittedName>
</protein>
<evidence type="ECO:0000259" key="9">
    <source>
        <dbReference type="SMART" id="SM01351"/>
    </source>
</evidence>
<sequence>MSAGSVKAPTCASTTGAPGSTDPCQAPEASSCFEAAPGRPLFCAVITRASRICRGQQGCCSAECGRTRPGLWSVVRRRADIALPTTFGGSTRMKLTVSQTVVASALLAGSIAAVTTAAPPSARSNPLQVSMVAATGKASDFLGAVEVRITNTSRNTVRVPKWQLPSDFLEARLFQVSRDGKPVQYEGPLIKRPLPSAADFAILRPGQTYIAKVDLSAAYDLAQSGQYTVTFASPLQHASLSNGQMLRQATGAPMIARSAPLRLWVDGRDQLFGKAGGNGAKKPPSGGGTVVNGVSYVGCTTSQISTAGSAVNSARTYTENAKGYLNAGTSGPRYTTWFGAYTSSRYNTVKSHFTSIDAAMDQSAGQVKINCGCNQNYYAYVYPTRPYEIFVCRAFWTAPLTGTDSKAGTLVHEMSHFNVTAGTDDHVYGQAGAKSLAISDPAAAVDNADSHEYFAENTPSQN</sequence>
<dbReference type="Pfam" id="PF14521">
    <property type="entry name" value="Aspzincin_M35"/>
    <property type="match status" value="1"/>
</dbReference>
<evidence type="ECO:0000256" key="8">
    <source>
        <dbReference type="SAM" id="MobiDB-lite"/>
    </source>
</evidence>
<dbReference type="SUPFAM" id="SSF55486">
    <property type="entry name" value="Metalloproteases ('zincins'), catalytic domain"/>
    <property type="match status" value="1"/>
</dbReference>
<keyword evidence="6" id="KW-0862">Zinc</keyword>
<comment type="caution">
    <text evidence="10">The sequence shown here is derived from an EMBL/GenBank/DDBJ whole genome shotgun (WGS) entry which is preliminary data.</text>
</comment>
<evidence type="ECO:0000256" key="5">
    <source>
        <dbReference type="ARBA" id="ARBA00022801"/>
    </source>
</evidence>
<name>A0A7C9LJ60_9GAMM</name>
<dbReference type="InterPro" id="IPR024079">
    <property type="entry name" value="MetalloPept_cat_dom_sf"/>
</dbReference>
<feature type="domain" description="Lysine-specific metallo-endopeptidase" evidence="9">
    <location>
        <begin position="323"/>
        <end position="456"/>
    </location>
</feature>
<dbReference type="InterPro" id="IPR029463">
    <property type="entry name" value="Lys_MEP"/>
</dbReference>
<comment type="similarity">
    <text evidence="2">Belongs to the peptidase M35 family.</text>
</comment>
<dbReference type="CDD" id="cd11306">
    <property type="entry name" value="M35_peptidyl-Lys"/>
    <property type="match status" value="1"/>
</dbReference>
<organism evidence="10 11">
    <name type="scientific">Noviluteimonas gilva</name>
    <dbReference type="NCBI Taxonomy" id="2682097"/>
    <lineage>
        <taxon>Bacteria</taxon>
        <taxon>Pseudomonadati</taxon>
        <taxon>Pseudomonadota</taxon>
        <taxon>Gammaproteobacteria</taxon>
        <taxon>Lysobacterales</taxon>
        <taxon>Lysobacteraceae</taxon>
        <taxon>Noviluteimonas</taxon>
    </lineage>
</organism>
<keyword evidence="3 10" id="KW-0645">Protease</keyword>
<keyword evidence="7" id="KW-0482">Metalloprotease</keyword>
<accession>A0A7C9LJ60</accession>
<evidence type="ECO:0000256" key="4">
    <source>
        <dbReference type="ARBA" id="ARBA00022723"/>
    </source>
</evidence>
<dbReference type="SMART" id="SM01351">
    <property type="entry name" value="Aspzincin_M35"/>
    <property type="match status" value="1"/>
</dbReference>
<dbReference type="InterPro" id="IPR034115">
    <property type="entry name" value="M35_peptidyl-Lys"/>
</dbReference>
<evidence type="ECO:0000256" key="2">
    <source>
        <dbReference type="ARBA" id="ARBA00010279"/>
    </source>
</evidence>
<dbReference type="InterPro" id="IPR050414">
    <property type="entry name" value="Fungal_M35_metalloproteases"/>
</dbReference>
<dbReference type="PANTHER" id="PTHR37016">
    <property type="match status" value="1"/>
</dbReference>
<evidence type="ECO:0000313" key="11">
    <source>
        <dbReference type="Proteomes" id="UP000479692"/>
    </source>
</evidence>
<evidence type="ECO:0000313" key="10">
    <source>
        <dbReference type="EMBL" id="MUV14479.1"/>
    </source>
</evidence>
<comment type="cofactor">
    <cofactor evidence="1">
        <name>Zn(2+)</name>
        <dbReference type="ChEBI" id="CHEBI:29105"/>
    </cofactor>
</comment>
<dbReference type="GO" id="GO:0006508">
    <property type="term" value="P:proteolysis"/>
    <property type="evidence" value="ECO:0007669"/>
    <property type="project" value="UniProtKB-KW"/>
</dbReference>
<reference evidence="10 11" key="1">
    <citation type="submission" date="2019-12" db="EMBL/GenBank/DDBJ databases">
        <authorList>
            <person name="Xu J."/>
        </authorList>
    </citation>
    <scope>NUCLEOTIDE SEQUENCE [LARGE SCALE GENOMIC DNA]</scope>
    <source>
        <strain evidence="10 11">HX-5-24</strain>
    </source>
</reference>
<feature type="region of interest" description="Disordered" evidence="8">
    <location>
        <begin position="1"/>
        <end position="22"/>
    </location>
</feature>
<dbReference type="Gene3D" id="3.40.390.10">
    <property type="entry name" value="Collagenase (Catalytic Domain)"/>
    <property type="match status" value="1"/>
</dbReference>
<dbReference type="GO" id="GO:0046872">
    <property type="term" value="F:metal ion binding"/>
    <property type="evidence" value="ECO:0007669"/>
    <property type="project" value="UniProtKB-KW"/>
</dbReference>
<evidence type="ECO:0000256" key="1">
    <source>
        <dbReference type="ARBA" id="ARBA00001947"/>
    </source>
</evidence>
<evidence type="ECO:0000256" key="6">
    <source>
        <dbReference type="ARBA" id="ARBA00022833"/>
    </source>
</evidence>
<dbReference type="EMBL" id="WOXT01000002">
    <property type="protein sequence ID" value="MUV14479.1"/>
    <property type="molecule type" value="Genomic_DNA"/>
</dbReference>
<dbReference type="AlphaFoldDB" id="A0A7C9LJ60"/>
<dbReference type="Proteomes" id="UP000479692">
    <property type="component" value="Unassembled WGS sequence"/>
</dbReference>
<keyword evidence="5" id="KW-0378">Hydrolase</keyword>
<gene>
    <name evidence="10" type="ORF">GN331_09700</name>
</gene>
<proteinExistence type="inferred from homology"/>
<evidence type="ECO:0000256" key="3">
    <source>
        <dbReference type="ARBA" id="ARBA00022670"/>
    </source>
</evidence>
<keyword evidence="4" id="KW-0479">Metal-binding</keyword>
<evidence type="ECO:0000256" key="7">
    <source>
        <dbReference type="ARBA" id="ARBA00023049"/>
    </source>
</evidence>
<dbReference type="PANTHER" id="PTHR37016:SF3">
    <property type="entry name" value="NEUTRAL PROTEASE 2-RELATED"/>
    <property type="match status" value="1"/>
</dbReference>
<keyword evidence="11" id="KW-1185">Reference proteome</keyword>